<dbReference type="EMBL" id="MORL01000002">
    <property type="protein sequence ID" value="OIN60387.1"/>
    <property type="molecule type" value="Genomic_DNA"/>
</dbReference>
<dbReference type="OrthoDB" id="963178at2"/>
<evidence type="ECO:0000313" key="1">
    <source>
        <dbReference type="EMBL" id="OIN60387.1"/>
    </source>
</evidence>
<gene>
    <name evidence="1" type="ORF">BLX24_06065</name>
</gene>
<accession>A0A1S2VNN5</accession>
<evidence type="ECO:0000313" key="2">
    <source>
        <dbReference type="Proteomes" id="UP000181790"/>
    </source>
</evidence>
<protein>
    <submittedName>
        <fullName evidence="1">Uncharacterized protein</fullName>
    </submittedName>
</protein>
<dbReference type="AlphaFoldDB" id="A0A1S2VNN5"/>
<comment type="caution">
    <text evidence="1">The sequence shown here is derived from an EMBL/GenBank/DDBJ whole genome shotgun (WGS) entry which is preliminary data.</text>
</comment>
<keyword evidence="2" id="KW-1185">Reference proteome</keyword>
<name>A0A1S2VNN5_9BACT</name>
<reference evidence="1 2" key="1">
    <citation type="submission" date="2016-10" db="EMBL/GenBank/DDBJ databases">
        <title>Arsenicibacter rosenii gen. nov., sp. nov., an efficient arsenic-methylating bacterium isolated from an arsenic-contaminated paddy soil.</title>
        <authorList>
            <person name="Huang K."/>
        </authorList>
    </citation>
    <scope>NUCLEOTIDE SEQUENCE [LARGE SCALE GENOMIC DNA]</scope>
    <source>
        <strain evidence="1 2">SM-1</strain>
    </source>
</reference>
<dbReference type="Proteomes" id="UP000181790">
    <property type="component" value="Unassembled WGS sequence"/>
</dbReference>
<dbReference type="RefSeq" id="WP_071502180.1">
    <property type="nucleotide sequence ID" value="NZ_MORL01000002.1"/>
</dbReference>
<sequence length="128" mass="14186">MKEMVKKLGQLAGRLAAQKGDFTLFALVLPEDTIAWDLLVAAPWIDYASVETLRFLVSEVQSTLSKDELANLAAIKMMDNSLMPKDSFMSMSSDMGWLETDIDFYGVPVKKAYIFVAPVADFQIARAA</sequence>
<proteinExistence type="predicted"/>
<organism evidence="1 2">
    <name type="scientific">Arsenicibacter rosenii</name>
    <dbReference type="NCBI Taxonomy" id="1750698"/>
    <lineage>
        <taxon>Bacteria</taxon>
        <taxon>Pseudomonadati</taxon>
        <taxon>Bacteroidota</taxon>
        <taxon>Cytophagia</taxon>
        <taxon>Cytophagales</taxon>
        <taxon>Spirosomataceae</taxon>
        <taxon>Arsenicibacter</taxon>
    </lineage>
</organism>